<comment type="caution">
    <text evidence="1">The sequence shown here is derived from an EMBL/GenBank/DDBJ whole genome shotgun (WGS) entry which is preliminary data.</text>
</comment>
<reference evidence="1 2" key="1">
    <citation type="submission" date="2015-02" db="EMBL/GenBank/DDBJ databases">
        <title>Single-cell genomics of uncultivated deep-branching MTB reveals a conserved set of magnetosome genes.</title>
        <authorList>
            <person name="Kolinko S."/>
            <person name="Richter M."/>
            <person name="Glockner F.O."/>
            <person name="Brachmann A."/>
            <person name="Schuler D."/>
        </authorList>
    </citation>
    <scope>NUCLEOTIDE SEQUENCE [LARGE SCALE GENOMIC DNA]</scope>
    <source>
        <strain evidence="1">TM-1</strain>
    </source>
</reference>
<feature type="non-terminal residue" evidence="1">
    <location>
        <position position="132"/>
    </location>
</feature>
<proteinExistence type="predicted"/>
<evidence type="ECO:0000313" key="1">
    <source>
        <dbReference type="EMBL" id="KJU86891.1"/>
    </source>
</evidence>
<evidence type="ECO:0000313" key="2">
    <source>
        <dbReference type="Proteomes" id="UP000033423"/>
    </source>
</evidence>
<keyword evidence="2" id="KW-1185">Reference proteome</keyword>
<dbReference type="AlphaFoldDB" id="A0A0F3GYB0"/>
<sequence>MPVTVKPFANATLPDTISPAVANPLDAPGAPTDVNSAMYTLTDIYNQLSTGTVGTKRTTTFGEPASGPTSATGQTLNAIQAMLPALDAAQGAVAADVVSDKTFWGLTSGAWGLQTGIRYPSPVIASDNATAY</sequence>
<organism evidence="1 2">
    <name type="scientific">Candidatus Magnetobacterium bavaricum</name>
    <dbReference type="NCBI Taxonomy" id="29290"/>
    <lineage>
        <taxon>Bacteria</taxon>
        <taxon>Pseudomonadati</taxon>
        <taxon>Nitrospirota</taxon>
        <taxon>Thermodesulfovibrionia</taxon>
        <taxon>Thermodesulfovibrionales</taxon>
        <taxon>Candidatus Magnetobacteriaceae</taxon>
        <taxon>Candidatus Magnetobacterium</taxon>
    </lineage>
</organism>
<protein>
    <submittedName>
        <fullName evidence="1">Uncharacterized protein</fullName>
    </submittedName>
</protein>
<dbReference type="EMBL" id="LACI01000415">
    <property type="protein sequence ID" value="KJU86891.1"/>
    <property type="molecule type" value="Genomic_DNA"/>
</dbReference>
<accession>A0A0F3GYB0</accession>
<gene>
    <name evidence="1" type="ORF">MBAV_000915</name>
</gene>
<dbReference type="Proteomes" id="UP000033423">
    <property type="component" value="Unassembled WGS sequence"/>
</dbReference>
<name>A0A0F3GYB0_9BACT</name>